<protein>
    <submittedName>
        <fullName evidence="5">Heat shock protein 26</fullName>
    </submittedName>
</protein>
<dbReference type="InterPro" id="IPR008978">
    <property type="entry name" value="HSP20-like_chaperone"/>
</dbReference>
<dbReference type="InterPro" id="IPR001436">
    <property type="entry name" value="Alpha-crystallin/sHSP_animal"/>
</dbReference>
<accession>A0A2G8KN74</accession>
<dbReference type="AlphaFoldDB" id="A0A2G8KN74"/>
<dbReference type="PANTHER" id="PTHR45640">
    <property type="entry name" value="HEAT SHOCK PROTEIN HSP-12.2-RELATED"/>
    <property type="match status" value="1"/>
</dbReference>
<dbReference type="GO" id="GO:0009408">
    <property type="term" value="P:response to heat"/>
    <property type="evidence" value="ECO:0007669"/>
    <property type="project" value="TreeGrafter"/>
</dbReference>
<dbReference type="PANTHER" id="PTHR45640:SF26">
    <property type="entry name" value="RE23625P"/>
    <property type="match status" value="1"/>
</dbReference>
<dbReference type="PROSITE" id="PS01031">
    <property type="entry name" value="SHSP"/>
    <property type="match status" value="1"/>
</dbReference>
<dbReference type="InterPro" id="IPR002068">
    <property type="entry name" value="A-crystallin/Hsp20_dom"/>
</dbReference>
<dbReference type="STRING" id="307972.A0A2G8KN74"/>
<proteinExistence type="inferred from homology"/>
<gene>
    <name evidence="5" type="ORF">BSL78_13662</name>
</gene>
<dbReference type="EMBL" id="MRZV01000464">
    <property type="protein sequence ID" value="PIK49469.1"/>
    <property type="molecule type" value="Genomic_DNA"/>
</dbReference>
<feature type="compositionally biased region" description="Basic and acidic residues" evidence="3">
    <location>
        <begin position="59"/>
        <end position="80"/>
    </location>
</feature>
<evidence type="ECO:0000256" key="2">
    <source>
        <dbReference type="RuleBase" id="RU003616"/>
    </source>
</evidence>
<keyword evidence="6" id="KW-1185">Reference proteome</keyword>
<reference evidence="5 6" key="1">
    <citation type="journal article" date="2017" name="PLoS Biol.">
        <title>The sea cucumber genome provides insights into morphological evolution and visceral regeneration.</title>
        <authorList>
            <person name="Zhang X."/>
            <person name="Sun L."/>
            <person name="Yuan J."/>
            <person name="Sun Y."/>
            <person name="Gao Y."/>
            <person name="Zhang L."/>
            <person name="Li S."/>
            <person name="Dai H."/>
            <person name="Hamel J.F."/>
            <person name="Liu C."/>
            <person name="Yu Y."/>
            <person name="Liu S."/>
            <person name="Lin W."/>
            <person name="Guo K."/>
            <person name="Jin S."/>
            <person name="Xu P."/>
            <person name="Storey K.B."/>
            <person name="Huan P."/>
            <person name="Zhang T."/>
            <person name="Zhou Y."/>
            <person name="Zhang J."/>
            <person name="Lin C."/>
            <person name="Li X."/>
            <person name="Xing L."/>
            <person name="Huo D."/>
            <person name="Sun M."/>
            <person name="Wang L."/>
            <person name="Mercier A."/>
            <person name="Li F."/>
            <person name="Yang H."/>
            <person name="Xiang J."/>
        </authorList>
    </citation>
    <scope>NUCLEOTIDE SEQUENCE [LARGE SCALE GENOMIC DNA]</scope>
    <source>
        <strain evidence="5">Shaxun</strain>
        <tissue evidence="5">Muscle</tissue>
    </source>
</reference>
<feature type="region of interest" description="Disordered" evidence="3">
    <location>
        <begin position="49"/>
        <end position="85"/>
    </location>
</feature>
<feature type="domain" description="SHSP" evidence="4">
    <location>
        <begin position="63"/>
        <end position="172"/>
    </location>
</feature>
<evidence type="ECO:0000313" key="5">
    <source>
        <dbReference type="EMBL" id="PIK49469.1"/>
    </source>
</evidence>
<comment type="similarity">
    <text evidence="1 2">Belongs to the small heat shock protein (HSP20) family.</text>
</comment>
<organism evidence="5 6">
    <name type="scientific">Stichopus japonicus</name>
    <name type="common">Sea cucumber</name>
    <dbReference type="NCBI Taxonomy" id="307972"/>
    <lineage>
        <taxon>Eukaryota</taxon>
        <taxon>Metazoa</taxon>
        <taxon>Echinodermata</taxon>
        <taxon>Eleutherozoa</taxon>
        <taxon>Echinozoa</taxon>
        <taxon>Holothuroidea</taxon>
        <taxon>Aspidochirotacea</taxon>
        <taxon>Aspidochirotida</taxon>
        <taxon>Stichopodidae</taxon>
        <taxon>Apostichopus</taxon>
    </lineage>
</organism>
<dbReference type="CDD" id="cd06526">
    <property type="entry name" value="metazoan_ACD"/>
    <property type="match status" value="1"/>
</dbReference>
<dbReference type="GO" id="GO:0005634">
    <property type="term" value="C:nucleus"/>
    <property type="evidence" value="ECO:0007669"/>
    <property type="project" value="TreeGrafter"/>
</dbReference>
<feature type="region of interest" description="Disordered" evidence="3">
    <location>
        <begin position="163"/>
        <end position="213"/>
    </location>
</feature>
<evidence type="ECO:0000256" key="3">
    <source>
        <dbReference type="SAM" id="MobiDB-lite"/>
    </source>
</evidence>
<keyword evidence="5" id="KW-0346">Stress response</keyword>
<dbReference type="Pfam" id="PF00011">
    <property type="entry name" value="HSP20"/>
    <property type="match status" value="1"/>
</dbReference>
<dbReference type="Gene3D" id="2.60.40.790">
    <property type="match status" value="1"/>
</dbReference>
<dbReference type="GO" id="GO:0042026">
    <property type="term" value="P:protein refolding"/>
    <property type="evidence" value="ECO:0007669"/>
    <property type="project" value="TreeGrafter"/>
</dbReference>
<evidence type="ECO:0000259" key="4">
    <source>
        <dbReference type="PROSITE" id="PS01031"/>
    </source>
</evidence>
<dbReference type="GO" id="GO:0005737">
    <property type="term" value="C:cytoplasm"/>
    <property type="evidence" value="ECO:0007669"/>
    <property type="project" value="TreeGrafter"/>
</dbReference>
<feature type="compositionally biased region" description="Basic and acidic residues" evidence="3">
    <location>
        <begin position="191"/>
        <end position="213"/>
    </location>
</feature>
<comment type="caution">
    <text evidence="5">The sequence shown here is derived from an EMBL/GenBank/DDBJ whole genome shotgun (WGS) entry which is preliminary data.</text>
</comment>
<sequence>MEPVYFIPTYGFHRARRQPQSECRRLNLSSRLLQLLDDSDLYYCDSSQPSLYFHTRKPGTKESPGDSDSKPPKQEEKPDRFVVSTKLGDAFSPEELSVKVVGKSLRIEGKHEEKGEDGEFSSQQFTRIYQIPDDVDLEQLTSSFSSEGVLYVEAPRLVKEELKPTERNIPIEQREEAPAIGNERTEEEERSESNEDGETKDLATEKEEVAVEE</sequence>
<dbReference type="GO" id="GO:0051082">
    <property type="term" value="F:unfolded protein binding"/>
    <property type="evidence" value="ECO:0007669"/>
    <property type="project" value="TreeGrafter"/>
</dbReference>
<evidence type="ECO:0000256" key="1">
    <source>
        <dbReference type="PROSITE-ProRule" id="PRU00285"/>
    </source>
</evidence>
<dbReference type="PRINTS" id="PR00299">
    <property type="entry name" value="ACRYSTALLIN"/>
</dbReference>
<dbReference type="OrthoDB" id="1431247at2759"/>
<dbReference type="SUPFAM" id="SSF49764">
    <property type="entry name" value="HSP20-like chaperones"/>
    <property type="match status" value="1"/>
</dbReference>
<dbReference type="Proteomes" id="UP000230750">
    <property type="component" value="Unassembled WGS sequence"/>
</dbReference>
<name>A0A2G8KN74_STIJA</name>
<evidence type="ECO:0000313" key="6">
    <source>
        <dbReference type="Proteomes" id="UP000230750"/>
    </source>
</evidence>